<dbReference type="CDD" id="cd03364">
    <property type="entry name" value="TOPRIM_DnaG_primases"/>
    <property type="match status" value="1"/>
</dbReference>
<evidence type="ECO:0000256" key="4">
    <source>
        <dbReference type="ARBA" id="ARBA00022695"/>
    </source>
</evidence>
<keyword evidence="8" id="KW-0862">Zinc</keyword>
<proteinExistence type="predicted"/>
<dbReference type="SUPFAM" id="SSF57783">
    <property type="entry name" value="Zinc beta-ribbon"/>
    <property type="match status" value="1"/>
</dbReference>
<reference evidence="12" key="1">
    <citation type="submission" date="2023-07" db="EMBL/GenBank/DDBJ databases">
        <title>Bacterial whole genome sequence for Sphingobium sp. HBC34.</title>
        <authorList>
            <person name="Le V."/>
            <person name="Ko S.-R."/>
            <person name="Ahn C.-Y."/>
            <person name="Oh H.-M."/>
        </authorList>
    </citation>
    <scope>NUCLEOTIDE SEQUENCE</scope>
    <source>
        <strain evidence="12">HBC34</strain>
    </source>
</reference>
<keyword evidence="5" id="KW-0235">DNA replication</keyword>
<keyword evidence="4" id="KW-0548">Nucleotidyltransferase</keyword>
<dbReference type="SMART" id="SM00493">
    <property type="entry name" value="TOPRIM"/>
    <property type="match status" value="1"/>
</dbReference>
<comment type="caution">
    <text evidence="12">The sequence shown here is derived from an EMBL/GenBank/DDBJ whole genome shotgun (WGS) entry which is preliminary data.</text>
</comment>
<keyword evidence="9" id="KW-0804">Transcription</keyword>
<name>A0ABT8ZSK4_9SPHN</name>
<protein>
    <submittedName>
        <fullName evidence="12">CHC2 zinc finger domain-containing protein</fullName>
    </submittedName>
</protein>
<evidence type="ECO:0000256" key="5">
    <source>
        <dbReference type="ARBA" id="ARBA00022705"/>
    </source>
</evidence>
<accession>A0ABT8ZSK4</accession>
<dbReference type="PANTHER" id="PTHR30313:SF2">
    <property type="entry name" value="DNA PRIMASE"/>
    <property type="match status" value="1"/>
</dbReference>
<evidence type="ECO:0000256" key="10">
    <source>
        <dbReference type="SAM" id="MobiDB-lite"/>
    </source>
</evidence>
<evidence type="ECO:0000256" key="9">
    <source>
        <dbReference type="ARBA" id="ARBA00023163"/>
    </source>
</evidence>
<dbReference type="InterPro" id="IPR036977">
    <property type="entry name" value="DNA_primase_Znf_CHC2"/>
</dbReference>
<evidence type="ECO:0000256" key="1">
    <source>
        <dbReference type="ARBA" id="ARBA00022478"/>
    </source>
</evidence>
<dbReference type="Gene3D" id="3.90.580.10">
    <property type="entry name" value="Zinc finger, CHC2-type domain"/>
    <property type="match status" value="1"/>
</dbReference>
<keyword evidence="6" id="KW-0479">Metal-binding</keyword>
<dbReference type="InterPro" id="IPR050219">
    <property type="entry name" value="DnaG_primase"/>
</dbReference>
<dbReference type="SMART" id="SM00400">
    <property type="entry name" value="ZnF_CHCC"/>
    <property type="match status" value="1"/>
</dbReference>
<evidence type="ECO:0000256" key="6">
    <source>
        <dbReference type="ARBA" id="ARBA00022723"/>
    </source>
</evidence>
<gene>
    <name evidence="12" type="ORF">Q4610_20950</name>
</gene>
<dbReference type="Gene3D" id="3.90.980.10">
    <property type="entry name" value="DNA primase, catalytic core, N-terminal domain"/>
    <property type="match status" value="1"/>
</dbReference>
<keyword evidence="13" id="KW-1185">Reference proteome</keyword>
<dbReference type="Pfam" id="PF13155">
    <property type="entry name" value="Toprim_2"/>
    <property type="match status" value="1"/>
</dbReference>
<dbReference type="InterPro" id="IPR034151">
    <property type="entry name" value="TOPRIM_DnaG_bac"/>
</dbReference>
<organism evidence="12 13">
    <name type="scientific">Sphingobium cyanobacteriorum</name>
    <dbReference type="NCBI Taxonomy" id="3063954"/>
    <lineage>
        <taxon>Bacteria</taxon>
        <taxon>Pseudomonadati</taxon>
        <taxon>Pseudomonadota</taxon>
        <taxon>Alphaproteobacteria</taxon>
        <taxon>Sphingomonadales</taxon>
        <taxon>Sphingomonadaceae</taxon>
        <taxon>Sphingobium</taxon>
    </lineage>
</organism>
<evidence type="ECO:0000313" key="13">
    <source>
        <dbReference type="Proteomes" id="UP001176471"/>
    </source>
</evidence>
<feature type="domain" description="Toprim" evidence="11">
    <location>
        <begin position="257"/>
        <end position="340"/>
    </location>
</feature>
<dbReference type="EMBL" id="JAUQOM010000034">
    <property type="protein sequence ID" value="MDO7837512.1"/>
    <property type="molecule type" value="Genomic_DNA"/>
</dbReference>
<evidence type="ECO:0000259" key="11">
    <source>
        <dbReference type="PROSITE" id="PS50880"/>
    </source>
</evidence>
<dbReference type="PANTHER" id="PTHR30313">
    <property type="entry name" value="DNA PRIMASE"/>
    <property type="match status" value="1"/>
</dbReference>
<evidence type="ECO:0000256" key="7">
    <source>
        <dbReference type="ARBA" id="ARBA00022771"/>
    </source>
</evidence>
<keyword evidence="3" id="KW-0808">Transferase</keyword>
<dbReference type="InterPro" id="IPR002694">
    <property type="entry name" value="Znf_CHC2"/>
</dbReference>
<dbReference type="Proteomes" id="UP001176471">
    <property type="component" value="Unassembled WGS sequence"/>
</dbReference>
<dbReference type="SUPFAM" id="SSF56731">
    <property type="entry name" value="DNA primase core"/>
    <property type="match status" value="1"/>
</dbReference>
<evidence type="ECO:0000256" key="3">
    <source>
        <dbReference type="ARBA" id="ARBA00022679"/>
    </source>
</evidence>
<feature type="region of interest" description="Disordered" evidence="10">
    <location>
        <begin position="936"/>
        <end position="990"/>
    </location>
</feature>
<keyword evidence="7" id="KW-0863">Zinc-finger</keyword>
<dbReference type="PROSITE" id="PS50880">
    <property type="entry name" value="TOPRIM"/>
    <property type="match status" value="1"/>
</dbReference>
<evidence type="ECO:0000256" key="2">
    <source>
        <dbReference type="ARBA" id="ARBA00022515"/>
    </source>
</evidence>
<dbReference type="RefSeq" id="WP_304537763.1">
    <property type="nucleotide sequence ID" value="NZ_JAUQOM010000034.1"/>
</dbReference>
<dbReference type="Gene3D" id="3.40.1360.10">
    <property type="match status" value="1"/>
</dbReference>
<dbReference type="InterPro" id="IPR037068">
    <property type="entry name" value="DNA_primase_core_N_sf"/>
</dbReference>
<dbReference type="Pfam" id="PF01807">
    <property type="entry name" value="Zn_ribbon_DnaG"/>
    <property type="match status" value="1"/>
</dbReference>
<keyword evidence="1" id="KW-0240">DNA-directed RNA polymerase</keyword>
<sequence length="990" mass="108660">MARIPEAEIERLKSEVSLARLVESMGTALEKRGNDLVGRCPFHDEDTPSFVVTPGKNLFHCFGCEAAGGPIDWVMKRQGMSFRHAVEWLRDGAIPTTDKPVRRGARLPSPLQLDADDHALLAQVIDYYHDTLKQTPDALAYLEARGLANDGNGGALIERFRLGYANRTLGLRLPEKNRKAGADIRGRLEKIGLYRDTGHEHFNGSLVVPVLDERGRIQEVYGRKIRNDLRPGTPKHLYLPGPHRGVWNIEGVAGSKGEVILAESLIDAMTFWSAGYRNVTATYGTGGFTDDHLSAFRRYGVERVLIAFDRDEAGERAATALADTLMDAGFACYRILFPKGMDANAYALSVKPATRTLGLLIRKAQWLGNGKAPPITSARDAIETAMDALSLPISPDGAADDPPPLPEPTPEPTIAAVLPLSAAPDPIEAQSDHELVMMLGAEANQRRYRVRGWKKPFTPETMKVNLLVQRGAAFHVDTFDLYAAKGRAAFVKLAGIELGESEDVLKHDLGRVLLKLEGLQDAELSQALVKDERPALSDAEREEALALLKDPNLIARIRADFLACGMVGEETNALTGYLACVSRLLDRPLAVIIQSSSAAGKSAMMDAVLALMPQQAQVRYSAMTGQSLFYMGEANLKHRILAIAEEEGAASASYALKLLQSDGSVTIASTGKDAATGLLVTHEYRVEGPVMLFLTTTAIDIDEELLNRCMILSVNESREQTRAIHAAQRRRQTLEGLLEQEDRHAVLALHRNAQGMLDTVKVVNPFAHRLTFLDDKTRTRRDHMKYLTLIQAITLLHQHQRPKREVHHRGRLVHYIEVEASDIALANALANEVLGRTLDELPPQTRTLLHILHEWAERECTAQAIRRSDLRFTRRQVRGLTGWGDTQAKVHLARLAALEYLLIHRVKAGQGYAYELLYAGEGETAKRFLMGLSGPAPKRSAAGRGADGARSGHGRKDKIAEEPQSCATSGAPVIEDAPEALFPPADAARS</sequence>
<evidence type="ECO:0000256" key="8">
    <source>
        <dbReference type="ARBA" id="ARBA00022833"/>
    </source>
</evidence>
<evidence type="ECO:0000313" key="12">
    <source>
        <dbReference type="EMBL" id="MDO7837512.1"/>
    </source>
</evidence>
<dbReference type="InterPro" id="IPR006171">
    <property type="entry name" value="TOPRIM_dom"/>
</dbReference>
<keyword evidence="2" id="KW-0639">Primosome</keyword>